<comment type="subcellular location">
    <subcellularLocation>
        <location evidence="1">Cytoplasm</location>
    </subcellularLocation>
</comment>
<proteinExistence type="inferred from homology"/>
<evidence type="ECO:0000256" key="3">
    <source>
        <dbReference type="ARBA" id="ARBA00061308"/>
    </source>
</evidence>
<dbReference type="EMBL" id="CAJVPI010001933">
    <property type="protein sequence ID" value="CAG8631127.1"/>
    <property type="molecule type" value="Genomic_DNA"/>
</dbReference>
<gene>
    <name evidence="4" type="ORF">PBRASI_LOCUS9258</name>
</gene>
<reference evidence="4" key="1">
    <citation type="submission" date="2021-06" db="EMBL/GenBank/DDBJ databases">
        <authorList>
            <person name="Kallberg Y."/>
            <person name="Tangrot J."/>
            <person name="Rosling A."/>
        </authorList>
    </citation>
    <scope>NUCLEOTIDE SEQUENCE</scope>
    <source>
        <strain evidence="4">BR232B</strain>
    </source>
</reference>
<comment type="similarity">
    <text evidence="3">Belongs to the BRAT1 family.</text>
</comment>
<dbReference type="InterPro" id="IPR011989">
    <property type="entry name" value="ARM-like"/>
</dbReference>
<dbReference type="GO" id="GO:0005737">
    <property type="term" value="C:cytoplasm"/>
    <property type="evidence" value="ECO:0007669"/>
    <property type="project" value="UniProtKB-SubCell"/>
</dbReference>
<protein>
    <submittedName>
        <fullName evidence="4">723_t:CDS:1</fullName>
    </submittedName>
</protein>
<dbReference type="PANTHER" id="PTHR21331:SF2">
    <property type="entry name" value="BRCA1-ASSOCIATED ATM ACTIVATOR 1"/>
    <property type="match status" value="1"/>
</dbReference>
<evidence type="ECO:0000256" key="2">
    <source>
        <dbReference type="ARBA" id="ARBA00022490"/>
    </source>
</evidence>
<dbReference type="AlphaFoldDB" id="A0A9N9D8U0"/>
<keyword evidence="5" id="KW-1185">Reference proteome</keyword>
<dbReference type="InterPro" id="IPR016024">
    <property type="entry name" value="ARM-type_fold"/>
</dbReference>
<name>A0A9N9D8U0_9GLOM</name>
<evidence type="ECO:0000313" key="5">
    <source>
        <dbReference type="Proteomes" id="UP000789739"/>
    </source>
</evidence>
<dbReference type="GO" id="GO:0006974">
    <property type="term" value="P:DNA damage response"/>
    <property type="evidence" value="ECO:0007669"/>
    <property type="project" value="InterPro"/>
</dbReference>
<dbReference type="OrthoDB" id="10057956at2759"/>
<dbReference type="InterPro" id="IPR038904">
    <property type="entry name" value="BRAT1"/>
</dbReference>
<organism evidence="4 5">
    <name type="scientific">Paraglomus brasilianum</name>
    <dbReference type="NCBI Taxonomy" id="144538"/>
    <lineage>
        <taxon>Eukaryota</taxon>
        <taxon>Fungi</taxon>
        <taxon>Fungi incertae sedis</taxon>
        <taxon>Mucoromycota</taxon>
        <taxon>Glomeromycotina</taxon>
        <taxon>Glomeromycetes</taxon>
        <taxon>Paraglomerales</taxon>
        <taxon>Paraglomeraceae</taxon>
        <taxon>Paraglomus</taxon>
    </lineage>
</organism>
<dbReference type="Proteomes" id="UP000789739">
    <property type="component" value="Unassembled WGS sequence"/>
</dbReference>
<evidence type="ECO:0000256" key="1">
    <source>
        <dbReference type="ARBA" id="ARBA00004496"/>
    </source>
</evidence>
<dbReference type="PANTHER" id="PTHR21331">
    <property type="entry name" value="BRCA1-ASSOCIATED ATM ACTIVATOR 1"/>
    <property type="match status" value="1"/>
</dbReference>
<sequence length="828" mass="93891">MEKLHKILTALPQMSKTLVDDTIHEKVLSYLSDYAVKGPNMISVFITWNVLDIIHDVIFQAEQDYRIIALVIKFLARLLANDDRQQARLYGKLSETQRGILDYIIINIFAKEALVRLSCVEALEQIVTYEEGAEWFLDSGESSRIIASSFEDDSTYVVKATTKVLLSIIANSRSFLTSCPPSNAQDKLLEHLVVSLDLFHHLDLMLFDSTIHNDRRLAALELVWSLASSRRLNSVEFLRRCGHLLHINKLLRDPNRIIRARVVEILSVILEWVPDPLLLLKDESSISGESNDSVVGRTFRFVVGDIALPLITQADNLDSVTTSVEVLVSLNKLILKDSANSQTYVLKLLNILNFILDLVLAGQRNGSSCKDEFVDIISSETTVNKLVGLLNTGKRSAAYRKTLVISLLNAIRVVALDFSDRVLTDNCFSNILVIISKSSYNTDHRVLKAGLGVISIVLSANNDGIDYKTITDKVIRILLEILTDPSSEPRGISSVLETIATIIGNPNVREYLTNSSYAIELVACVRDRCKDTRWDVRDSCLEFLRQLIMGEGCSLSLMSELIDEVLIMLSDPESYVRASSLSVIQALIRSTLGWNYLTSNKLQYKIASMLPKILDDTETFVRRAVMDLLISLIIERQCKMIILSDHNKEIMNPEKMSKLMNDPDFEVRIRVIQFLHVIWDHCEFDRMKINKKFRGDQEKDESMLIDEGEEESWFYWLKGDLLLVSAADDSSRLVRKEILKVLNILKSYLEPIVATYSSQTNELVPSKRPTDSNNLIHKHYTFYHMINNVDFSRLAATIDVEHLYQEALEFVDSSVMVDGEGDISMDCY</sequence>
<comment type="caution">
    <text evidence="4">The sequence shown here is derived from an EMBL/GenBank/DDBJ whole genome shotgun (WGS) entry which is preliminary data.</text>
</comment>
<keyword evidence="2" id="KW-0963">Cytoplasm</keyword>
<dbReference type="Gene3D" id="1.25.10.10">
    <property type="entry name" value="Leucine-rich Repeat Variant"/>
    <property type="match status" value="2"/>
</dbReference>
<dbReference type="SUPFAM" id="SSF48371">
    <property type="entry name" value="ARM repeat"/>
    <property type="match status" value="1"/>
</dbReference>
<accession>A0A9N9D8U0</accession>
<evidence type="ECO:0000313" key="4">
    <source>
        <dbReference type="EMBL" id="CAG8631127.1"/>
    </source>
</evidence>
<dbReference type="GO" id="GO:0005634">
    <property type="term" value="C:nucleus"/>
    <property type="evidence" value="ECO:0007669"/>
    <property type="project" value="TreeGrafter"/>
</dbReference>